<dbReference type="AlphaFoldDB" id="A0A6G7YAF7"/>
<dbReference type="InterPro" id="IPR039422">
    <property type="entry name" value="MarR/SlyA-like"/>
</dbReference>
<dbReference type="InterPro" id="IPR000835">
    <property type="entry name" value="HTH_MarR-typ"/>
</dbReference>
<dbReference type="Gene3D" id="1.10.10.10">
    <property type="entry name" value="Winged helix-like DNA-binding domain superfamily/Winged helix DNA-binding domain"/>
    <property type="match status" value="1"/>
</dbReference>
<dbReference type="GO" id="GO:0006950">
    <property type="term" value="P:response to stress"/>
    <property type="evidence" value="ECO:0007669"/>
    <property type="project" value="TreeGrafter"/>
</dbReference>
<dbReference type="PANTHER" id="PTHR33164:SF99">
    <property type="entry name" value="MARR FAMILY REGULATORY PROTEIN"/>
    <property type="match status" value="1"/>
</dbReference>
<dbReference type="SUPFAM" id="SSF46785">
    <property type="entry name" value="Winged helix' DNA-binding domain"/>
    <property type="match status" value="1"/>
</dbReference>
<protein>
    <submittedName>
        <fullName evidence="2">MarR family transcriptional regulator</fullName>
    </submittedName>
</protein>
<keyword evidence="3" id="KW-1185">Reference proteome</keyword>
<dbReference type="KEGG" id="prv:G7070_17095"/>
<name>A0A6G7YAF7_9ACTN</name>
<reference evidence="2 3" key="1">
    <citation type="submission" date="2020-03" db="EMBL/GenBank/DDBJ databases">
        <title>Propioniciclava sp. nov., isolated from Hydrophilus acuminatus.</title>
        <authorList>
            <person name="Hyun D.-W."/>
            <person name="Bae J.-W."/>
        </authorList>
    </citation>
    <scope>NUCLEOTIDE SEQUENCE [LARGE SCALE GENOMIC DNA]</scope>
    <source>
        <strain evidence="2 3">HDW11</strain>
    </source>
</reference>
<gene>
    <name evidence="2" type="ORF">G7070_17095</name>
</gene>
<feature type="domain" description="HTH marR-type" evidence="1">
    <location>
        <begin position="1"/>
        <end position="147"/>
    </location>
</feature>
<dbReference type="RefSeq" id="WP_166234733.1">
    <property type="nucleotide sequence ID" value="NZ_CP049865.1"/>
</dbReference>
<dbReference type="Pfam" id="PF12802">
    <property type="entry name" value="MarR_2"/>
    <property type="match status" value="1"/>
</dbReference>
<sequence length="158" mass="17589">MTDVLWLDEDEIRTWLKFRAVVELYPSILDSQLRRDAQLTHMEYQVLAMLSEAPGGSLRMSVLASRTNSSLTRMSHVVTRLSERGIVARQACELDGRATNVVLSDAGRARLQDAAPGHVAQVRRSFVDALTPEQLDQLDAICEAILGRIDPDGRMTGR</sequence>
<dbReference type="InterPro" id="IPR036390">
    <property type="entry name" value="WH_DNA-bd_sf"/>
</dbReference>
<dbReference type="GO" id="GO:0003700">
    <property type="term" value="F:DNA-binding transcription factor activity"/>
    <property type="evidence" value="ECO:0007669"/>
    <property type="project" value="InterPro"/>
</dbReference>
<proteinExistence type="predicted"/>
<dbReference type="InterPro" id="IPR036388">
    <property type="entry name" value="WH-like_DNA-bd_sf"/>
</dbReference>
<dbReference type="PANTHER" id="PTHR33164">
    <property type="entry name" value="TRANSCRIPTIONAL REGULATOR, MARR FAMILY"/>
    <property type="match status" value="1"/>
</dbReference>
<evidence type="ECO:0000313" key="3">
    <source>
        <dbReference type="Proteomes" id="UP000501058"/>
    </source>
</evidence>
<dbReference type="Proteomes" id="UP000501058">
    <property type="component" value="Chromosome"/>
</dbReference>
<evidence type="ECO:0000259" key="1">
    <source>
        <dbReference type="PROSITE" id="PS50995"/>
    </source>
</evidence>
<evidence type="ECO:0000313" key="2">
    <source>
        <dbReference type="EMBL" id="QIK73666.1"/>
    </source>
</evidence>
<dbReference type="EMBL" id="CP049865">
    <property type="protein sequence ID" value="QIK73666.1"/>
    <property type="molecule type" value="Genomic_DNA"/>
</dbReference>
<dbReference type="SMART" id="SM00347">
    <property type="entry name" value="HTH_MARR"/>
    <property type="match status" value="1"/>
</dbReference>
<organism evidence="2 3">
    <name type="scientific">Propioniciclava coleopterorum</name>
    <dbReference type="NCBI Taxonomy" id="2714937"/>
    <lineage>
        <taxon>Bacteria</taxon>
        <taxon>Bacillati</taxon>
        <taxon>Actinomycetota</taxon>
        <taxon>Actinomycetes</taxon>
        <taxon>Propionibacteriales</taxon>
        <taxon>Propionibacteriaceae</taxon>
        <taxon>Propioniciclava</taxon>
    </lineage>
</organism>
<accession>A0A6G7YAF7</accession>
<dbReference type="PROSITE" id="PS50995">
    <property type="entry name" value="HTH_MARR_2"/>
    <property type="match status" value="1"/>
</dbReference>